<reference evidence="3" key="1">
    <citation type="submission" date="2023-03" db="EMBL/GenBank/DDBJ databases">
        <title>Complete genome of Cladonia borealis.</title>
        <authorList>
            <person name="Park H."/>
        </authorList>
    </citation>
    <scope>NUCLEOTIDE SEQUENCE</scope>
    <source>
        <strain evidence="3">ANT050790</strain>
    </source>
</reference>
<dbReference type="Proteomes" id="UP001166286">
    <property type="component" value="Unassembled WGS sequence"/>
</dbReference>
<evidence type="ECO:0000256" key="1">
    <source>
        <dbReference type="ARBA" id="ARBA00023002"/>
    </source>
</evidence>
<evidence type="ECO:0000256" key="2">
    <source>
        <dbReference type="RuleBase" id="RU000363"/>
    </source>
</evidence>
<dbReference type="Pfam" id="PF00106">
    <property type="entry name" value="adh_short"/>
    <property type="match status" value="1"/>
</dbReference>
<dbReference type="CDD" id="cd05327">
    <property type="entry name" value="retinol-DH_like_SDR_c_like"/>
    <property type="match status" value="1"/>
</dbReference>
<dbReference type="AlphaFoldDB" id="A0AA39R0Z4"/>
<gene>
    <name evidence="3" type="ORF">JMJ35_005719</name>
</gene>
<accession>A0AA39R0Z4</accession>
<dbReference type="Gene3D" id="3.40.50.720">
    <property type="entry name" value="NAD(P)-binding Rossmann-like Domain"/>
    <property type="match status" value="1"/>
</dbReference>
<organism evidence="3 4">
    <name type="scientific">Cladonia borealis</name>
    <dbReference type="NCBI Taxonomy" id="184061"/>
    <lineage>
        <taxon>Eukaryota</taxon>
        <taxon>Fungi</taxon>
        <taxon>Dikarya</taxon>
        <taxon>Ascomycota</taxon>
        <taxon>Pezizomycotina</taxon>
        <taxon>Lecanoromycetes</taxon>
        <taxon>OSLEUM clade</taxon>
        <taxon>Lecanoromycetidae</taxon>
        <taxon>Lecanorales</taxon>
        <taxon>Lecanorineae</taxon>
        <taxon>Cladoniaceae</taxon>
        <taxon>Cladonia</taxon>
    </lineage>
</organism>
<dbReference type="InterPro" id="IPR002347">
    <property type="entry name" value="SDR_fam"/>
</dbReference>
<evidence type="ECO:0000313" key="4">
    <source>
        <dbReference type="Proteomes" id="UP001166286"/>
    </source>
</evidence>
<sequence>MTQFGYDTSGSQVVEAFKDVVKGKIFLITGPSDGGIGAETATCLVAGSPALIVLAGRSLGKIQPVIDRINATNPAVRTKFINLELGSQASVREAAASINANVEKIDVLINNAAVMACPFSKTVDGIESQFGTNHIGHFLLTNLIMPKILAAGPGARIVNVSSVSHRMADVNLNDYNFEHGAEYHPSIAYGAAKSANILFTLALARRLESEQVKAISLHPGSVATNLQTYMTPELAEDTMQMIRDKTGRPFERPKLKSTQQGCSTTLVAVLDPSINSGDYLEDCNPAEPEAHATDKQKAEKLWDLSEKLVGQKFDL</sequence>
<dbReference type="GO" id="GO:0016491">
    <property type="term" value="F:oxidoreductase activity"/>
    <property type="evidence" value="ECO:0007669"/>
    <property type="project" value="UniProtKB-KW"/>
</dbReference>
<dbReference type="EMBL" id="JAFEKC020000012">
    <property type="protein sequence ID" value="KAK0511869.1"/>
    <property type="molecule type" value="Genomic_DNA"/>
</dbReference>
<comment type="similarity">
    <text evidence="2">Belongs to the short-chain dehydrogenases/reductases (SDR) family.</text>
</comment>
<comment type="caution">
    <text evidence="3">The sequence shown here is derived from an EMBL/GenBank/DDBJ whole genome shotgun (WGS) entry which is preliminary data.</text>
</comment>
<dbReference type="PANTHER" id="PTHR43157">
    <property type="entry name" value="PHOSPHATIDYLINOSITOL-GLYCAN BIOSYNTHESIS CLASS F PROTEIN-RELATED"/>
    <property type="match status" value="1"/>
</dbReference>
<dbReference type="InterPro" id="IPR036291">
    <property type="entry name" value="NAD(P)-bd_dom_sf"/>
</dbReference>
<dbReference type="SUPFAM" id="SSF51735">
    <property type="entry name" value="NAD(P)-binding Rossmann-fold domains"/>
    <property type="match status" value="1"/>
</dbReference>
<protein>
    <recommendedName>
        <fullName evidence="5">Short-chain dehydrogenase</fullName>
    </recommendedName>
</protein>
<keyword evidence="1" id="KW-0560">Oxidoreductase</keyword>
<dbReference type="PANTHER" id="PTHR43157:SF31">
    <property type="entry name" value="PHOSPHATIDYLINOSITOL-GLYCAN BIOSYNTHESIS CLASS F PROTEIN"/>
    <property type="match status" value="1"/>
</dbReference>
<dbReference type="PRINTS" id="PR00080">
    <property type="entry name" value="SDRFAMILY"/>
</dbReference>
<dbReference type="PRINTS" id="PR00081">
    <property type="entry name" value="GDHRDH"/>
</dbReference>
<name>A0AA39R0Z4_9LECA</name>
<keyword evidence="4" id="KW-1185">Reference proteome</keyword>
<evidence type="ECO:0008006" key="5">
    <source>
        <dbReference type="Google" id="ProtNLM"/>
    </source>
</evidence>
<proteinExistence type="inferred from homology"/>
<evidence type="ECO:0000313" key="3">
    <source>
        <dbReference type="EMBL" id="KAK0511869.1"/>
    </source>
</evidence>